<dbReference type="SUPFAM" id="SSF56059">
    <property type="entry name" value="Glutathione synthetase ATP-binding domain-like"/>
    <property type="match status" value="1"/>
</dbReference>
<sequence>MPNVGKWGKHKHLIKDEFLLEHLPRTQLFTPDGLWEYAETYKSVMLKPSGGGGGAGIIQVTSKGEDRYLVHAGSSRRVVEGKDNTVQYVKSLFRPKPYLLQPRIPLGRIDGKPFDVRVMVQRANKRSPWIITGWVAKVAGAGYVVTNVARSRGRVLPIRTAVQQSNVPDSIHLLPEVRKISLAAANCLGKAYPTLREIGLDLGIDIHAKPWIIEANFRPSLSLFRQLKDQTFYRRIKAMRGR</sequence>
<evidence type="ECO:0000313" key="2">
    <source>
        <dbReference type="Proteomes" id="UP000319578"/>
    </source>
</evidence>
<dbReference type="Gene3D" id="3.30.470.20">
    <property type="entry name" value="ATP-grasp fold, B domain"/>
    <property type="match status" value="1"/>
</dbReference>
<dbReference type="Pfam" id="PF14398">
    <property type="entry name" value="ATPgrasp_YheCD"/>
    <property type="match status" value="1"/>
</dbReference>
<proteinExistence type="predicted"/>
<organism evidence="1 2">
    <name type="scientific">Brevibacillus reuszeri</name>
    <dbReference type="NCBI Taxonomy" id="54915"/>
    <lineage>
        <taxon>Bacteria</taxon>
        <taxon>Bacillati</taxon>
        <taxon>Bacillota</taxon>
        <taxon>Bacilli</taxon>
        <taxon>Bacillales</taxon>
        <taxon>Paenibacillaceae</taxon>
        <taxon>Brevibacillus</taxon>
    </lineage>
</organism>
<name>A0ABQ0TXP7_9BACL</name>
<protein>
    <recommendedName>
        <fullName evidence="3">ATP-grasp domain-containing protein</fullName>
    </recommendedName>
</protein>
<dbReference type="Proteomes" id="UP000319578">
    <property type="component" value="Unassembled WGS sequence"/>
</dbReference>
<evidence type="ECO:0008006" key="3">
    <source>
        <dbReference type="Google" id="ProtNLM"/>
    </source>
</evidence>
<gene>
    <name evidence="1" type="ORF">BRE01_54650</name>
</gene>
<dbReference type="EMBL" id="BJON01000023">
    <property type="protein sequence ID" value="GED71763.1"/>
    <property type="molecule type" value="Genomic_DNA"/>
</dbReference>
<comment type="caution">
    <text evidence="1">The sequence shown here is derived from an EMBL/GenBank/DDBJ whole genome shotgun (WGS) entry which is preliminary data.</text>
</comment>
<reference evidence="1 2" key="1">
    <citation type="submission" date="2019-06" db="EMBL/GenBank/DDBJ databases">
        <title>Whole genome shotgun sequence of Brevibacillus reuszeri NBRC 15719.</title>
        <authorList>
            <person name="Hosoyama A."/>
            <person name="Uohara A."/>
            <person name="Ohji S."/>
            <person name="Ichikawa N."/>
        </authorList>
    </citation>
    <scope>NUCLEOTIDE SEQUENCE [LARGE SCALE GENOMIC DNA]</scope>
    <source>
        <strain evidence="1 2">NBRC 15719</strain>
    </source>
</reference>
<accession>A0ABQ0TXP7</accession>
<evidence type="ECO:0000313" key="1">
    <source>
        <dbReference type="EMBL" id="GED71763.1"/>
    </source>
</evidence>
<dbReference type="InterPro" id="IPR026838">
    <property type="entry name" value="YheC/D"/>
</dbReference>
<keyword evidence="2" id="KW-1185">Reference proteome</keyword>
<dbReference type="RefSeq" id="WP_084765908.1">
    <property type="nucleotide sequence ID" value="NZ_BJON01000023.1"/>
</dbReference>